<proteinExistence type="predicted"/>
<dbReference type="PROSITE" id="PS51257">
    <property type="entry name" value="PROKAR_LIPOPROTEIN"/>
    <property type="match status" value="1"/>
</dbReference>
<dbReference type="SUPFAM" id="SSF53955">
    <property type="entry name" value="Lysozyme-like"/>
    <property type="match status" value="1"/>
</dbReference>
<organism evidence="2 3">
    <name type="scientific">Streptomyces rimosus subsp. rimosus</name>
    <dbReference type="NCBI Taxonomy" id="132474"/>
    <lineage>
        <taxon>Bacteria</taxon>
        <taxon>Bacillati</taxon>
        <taxon>Actinomycetota</taxon>
        <taxon>Actinomycetes</taxon>
        <taxon>Kitasatosporales</taxon>
        <taxon>Streptomycetaceae</taxon>
        <taxon>Streptomyces</taxon>
    </lineage>
</organism>
<dbReference type="Proteomes" id="UP000829494">
    <property type="component" value="Chromosome"/>
</dbReference>
<evidence type="ECO:0000313" key="2">
    <source>
        <dbReference type="EMBL" id="UNZ08117.1"/>
    </source>
</evidence>
<evidence type="ECO:0000256" key="1">
    <source>
        <dbReference type="SAM" id="MobiDB-lite"/>
    </source>
</evidence>
<evidence type="ECO:0000313" key="3">
    <source>
        <dbReference type="Proteomes" id="UP000829494"/>
    </source>
</evidence>
<feature type="compositionally biased region" description="Low complexity" evidence="1">
    <location>
        <begin position="39"/>
        <end position="54"/>
    </location>
</feature>
<keyword evidence="3" id="KW-1185">Reference proteome</keyword>
<dbReference type="InterPro" id="IPR023346">
    <property type="entry name" value="Lysozyme-like_dom_sf"/>
</dbReference>
<gene>
    <name evidence="2" type="ORF">SRIMR7_38765</name>
</gene>
<accession>A0ABY3ZD49</accession>
<sequence>MREAGHTVTTRRCALVRTAVTALVLTVAGSACTPAGSGRTPDTPTTASAASPRAQEYDPSRFAPQVVTHARQAGVNARLLMAILYNEAYKPHDPAWERAWQRSKPDAAFGIANMHRAAFDQTKRGRDFADRDWHELPDDRDLAIKAAAWYLHDLDAQLPARRSGSLSRDELLALGYNTGAGNMRAFARGTAPGPQAQSYLDRLHDNWATAQQALQRN</sequence>
<dbReference type="Gene3D" id="1.10.530.10">
    <property type="match status" value="1"/>
</dbReference>
<reference evidence="2 3" key="1">
    <citation type="submission" date="2022-03" db="EMBL/GenBank/DDBJ databases">
        <title>Complete genome of Streptomyces rimosus ssp. rimosus R7 (=ATCC 10970).</title>
        <authorList>
            <person name="Beganovic S."/>
            <person name="Ruckert C."/>
            <person name="Busche T."/>
            <person name="Kalinowski J."/>
            <person name="Wittmann C."/>
        </authorList>
    </citation>
    <scope>NUCLEOTIDE SEQUENCE [LARGE SCALE GENOMIC DNA]</scope>
    <source>
        <strain evidence="2 3">R7</strain>
    </source>
</reference>
<evidence type="ECO:0008006" key="4">
    <source>
        <dbReference type="Google" id="ProtNLM"/>
    </source>
</evidence>
<name>A0ABY3ZD49_STRRM</name>
<protein>
    <recommendedName>
        <fullName evidence="4">Lytic transglycosylase domain-containing protein</fullName>
    </recommendedName>
</protein>
<feature type="region of interest" description="Disordered" evidence="1">
    <location>
        <begin position="33"/>
        <end position="56"/>
    </location>
</feature>
<dbReference type="EMBL" id="CP094298">
    <property type="protein sequence ID" value="UNZ08117.1"/>
    <property type="molecule type" value="Genomic_DNA"/>
</dbReference>